<protein>
    <submittedName>
        <fullName evidence="1">Uncharacterized protein</fullName>
    </submittedName>
</protein>
<accession>A0A171KU76</accession>
<evidence type="ECO:0000313" key="4">
    <source>
        <dbReference type="Proteomes" id="UP000292039"/>
    </source>
</evidence>
<gene>
    <name evidence="1" type="ORF">AAV32_05110</name>
    <name evidence="2" type="ORF">EV679_1595</name>
</gene>
<evidence type="ECO:0000313" key="3">
    <source>
        <dbReference type="Proteomes" id="UP000078084"/>
    </source>
</evidence>
<dbReference type="RefSeq" id="WP_068368417.1">
    <property type="nucleotide sequence ID" value="NZ_CBCSEB010000001.1"/>
</dbReference>
<dbReference type="Proteomes" id="UP000078084">
    <property type="component" value="Unassembled WGS sequence"/>
</dbReference>
<dbReference type="AlphaFoldDB" id="A0A171KU76"/>
<name>A0A171KU76_9BURK</name>
<proteinExistence type="predicted"/>
<sequence>MQDFRGSRPNEAGLDPFFFHQIWVCALGKEKRPLNDVAAIELSLGVVVAKASDLLQAKRHGKAEFERAAKYTPVGRRK</sequence>
<keyword evidence="3" id="KW-1185">Reference proteome</keyword>
<evidence type="ECO:0000313" key="1">
    <source>
        <dbReference type="EMBL" id="KKO72443.1"/>
    </source>
</evidence>
<reference evidence="2 4" key="2">
    <citation type="submission" date="2019-02" db="EMBL/GenBank/DDBJ databases">
        <title>Genomic Encyclopedia of Type Strains, Phase IV (KMG-IV): sequencing the most valuable type-strain genomes for metagenomic binning, comparative biology and taxonomic classification.</title>
        <authorList>
            <person name="Goeker M."/>
        </authorList>
    </citation>
    <scope>NUCLEOTIDE SEQUENCE [LARGE SCALE GENOMIC DNA]</scope>
    <source>
        <strain evidence="2 4">DSM 16618</strain>
    </source>
</reference>
<dbReference type="Proteomes" id="UP000292039">
    <property type="component" value="Unassembled WGS sequence"/>
</dbReference>
<comment type="caution">
    <text evidence="1">The sequence shown here is derived from an EMBL/GenBank/DDBJ whole genome shotgun (WGS) entry which is preliminary data.</text>
</comment>
<reference evidence="1 3" key="1">
    <citation type="submission" date="2015-04" db="EMBL/GenBank/DDBJ databases">
        <title>Genome sequence of Kerstersia gyiorum CG1.</title>
        <authorList>
            <person name="Greninger A.L."/>
            <person name="Kozyreva V."/>
            <person name="Chaturvedi V."/>
        </authorList>
    </citation>
    <scope>NUCLEOTIDE SEQUENCE [LARGE SCALE GENOMIC DNA]</scope>
    <source>
        <strain evidence="1 3">CG1</strain>
    </source>
</reference>
<evidence type="ECO:0000313" key="2">
    <source>
        <dbReference type="EMBL" id="RZS70198.1"/>
    </source>
</evidence>
<organism evidence="1 3">
    <name type="scientific">Kerstersia gyiorum</name>
    <dbReference type="NCBI Taxonomy" id="206506"/>
    <lineage>
        <taxon>Bacteria</taxon>
        <taxon>Pseudomonadati</taxon>
        <taxon>Pseudomonadota</taxon>
        <taxon>Betaproteobacteria</taxon>
        <taxon>Burkholderiales</taxon>
        <taxon>Alcaligenaceae</taxon>
        <taxon>Kerstersia</taxon>
    </lineage>
</organism>
<dbReference type="EMBL" id="LBNE01000002">
    <property type="protein sequence ID" value="KKO72443.1"/>
    <property type="molecule type" value="Genomic_DNA"/>
</dbReference>
<dbReference type="EMBL" id="SGWZ01000002">
    <property type="protein sequence ID" value="RZS70198.1"/>
    <property type="molecule type" value="Genomic_DNA"/>
</dbReference>